<accession>A0A1V4K8N1</accession>
<evidence type="ECO:0000313" key="2">
    <source>
        <dbReference type="EMBL" id="OPJ80806.1"/>
    </source>
</evidence>
<feature type="region of interest" description="Disordered" evidence="1">
    <location>
        <begin position="1"/>
        <end position="20"/>
    </location>
</feature>
<keyword evidence="3" id="KW-1185">Reference proteome</keyword>
<proteinExistence type="predicted"/>
<dbReference type="OrthoDB" id="10566706at2759"/>
<name>A0A1V4K8N1_PATFA</name>
<dbReference type="Proteomes" id="UP000190648">
    <property type="component" value="Unassembled WGS sequence"/>
</dbReference>
<sequence length="83" mass="8989">MEGGRKSGSRPCSKPSLAVTPGQTLKKTDVVWGVQRDLIPKLVAPNHLNKLWAGDCQHSEQIPLVMSASPLLAEHLLTVTRHG</sequence>
<comment type="caution">
    <text evidence="2">The sequence shown here is derived from an EMBL/GenBank/DDBJ whole genome shotgun (WGS) entry which is preliminary data.</text>
</comment>
<reference evidence="2 3" key="1">
    <citation type="submission" date="2016-02" db="EMBL/GenBank/DDBJ databases">
        <title>Band-tailed pigeon sequencing and assembly.</title>
        <authorList>
            <person name="Soares A.E."/>
            <person name="Novak B.J."/>
            <person name="Rice E.S."/>
            <person name="O'Connell B."/>
            <person name="Chang D."/>
            <person name="Weber S."/>
            <person name="Shapiro B."/>
        </authorList>
    </citation>
    <scope>NUCLEOTIDE SEQUENCE [LARGE SCALE GENOMIC DNA]</scope>
    <source>
        <strain evidence="2">BTP2013</strain>
        <tissue evidence="2">Blood</tissue>
    </source>
</reference>
<evidence type="ECO:0000256" key="1">
    <source>
        <dbReference type="SAM" id="MobiDB-lite"/>
    </source>
</evidence>
<evidence type="ECO:0000313" key="3">
    <source>
        <dbReference type="Proteomes" id="UP000190648"/>
    </source>
</evidence>
<gene>
    <name evidence="2" type="ORF">AV530_004226</name>
</gene>
<dbReference type="EMBL" id="LSYS01004144">
    <property type="protein sequence ID" value="OPJ80806.1"/>
    <property type="molecule type" value="Genomic_DNA"/>
</dbReference>
<protein>
    <submittedName>
        <fullName evidence="2">Uncharacterized protein</fullName>
    </submittedName>
</protein>
<dbReference type="AlphaFoldDB" id="A0A1V4K8N1"/>
<organism evidence="2 3">
    <name type="scientific">Patagioenas fasciata monilis</name>
    <dbReference type="NCBI Taxonomy" id="372326"/>
    <lineage>
        <taxon>Eukaryota</taxon>
        <taxon>Metazoa</taxon>
        <taxon>Chordata</taxon>
        <taxon>Craniata</taxon>
        <taxon>Vertebrata</taxon>
        <taxon>Euteleostomi</taxon>
        <taxon>Archelosauria</taxon>
        <taxon>Archosauria</taxon>
        <taxon>Dinosauria</taxon>
        <taxon>Saurischia</taxon>
        <taxon>Theropoda</taxon>
        <taxon>Coelurosauria</taxon>
        <taxon>Aves</taxon>
        <taxon>Neognathae</taxon>
        <taxon>Neoaves</taxon>
        <taxon>Columbimorphae</taxon>
        <taxon>Columbiformes</taxon>
        <taxon>Columbidae</taxon>
        <taxon>Patagioenas</taxon>
    </lineage>
</organism>